<evidence type="ECO:0000313" key="9">
    <source>
        <dbReference type="Proteomes" id="UP000315648"/>
    </source>
</evidence>
<dbReference type="GO" id="GO:0030246">
    <property type="term" value="F:carbohydrate binding"/>
    <property type="evidence" value="ECO:0007669"/>
    <property type="project" value="InterPro"/>
</dbReference>
<dbReference type="PIRSF" id="PIRSF006281">
    <property type="entry name" value="MdoG"/>
    <property type="match status" value="1"/>
</dbReference>
<dbReference type="SUPFAM" id="SSF74650">
    <property type="entry name" value="Galactose mutarotase-like"/>
    <property type="match status" value="1"/>
</dbReference>
<dbReference type="Gene3D" id="2.70.98.10">
    <property type="match status" value="1"/>
</dbReference>
<feature type="domain" description="Glucan biosynthesis periplasmic MdoG C-terminal" evidence="7">
    <location>
        <begin position="13"/>
        <end position="490"/>
    </location>
</feature>
<evidence type="ECO:0000256" key="6">
    <source>
        <dbReference type="ARBA" id="ARBA00022764"/>
    </source>
</evidence>
<keyword evidence="9" id="KW-1185">Reference proteome</keyword>
<dbReference type="AlphaFoldDB" id="A0A556QSU9"/>
<dbReference type="PANTHER" id="PTHR30504">
    <property type="entry name" value="GLUCANS BIOSYNTHESIS PROTEIN"/>
    <property type="match status" value="1"/>
</dbReference>
<dbReference type="GO" id="GO:0003824">
    <property type="term" value="F:catalytic activity"/>
    <property type="evidence" value="ECO:0007669"/>
    <property type="project" value="InterPro"/>
</dbReference>
<accession>A0A556QSU9</accession>
<evidence type="ECO:0000256" key="1">
    <source>
        <dbReference type="ARBA" id="ARBA00004418"/>
    </source>
</evidence>
<evidence type="ECO:0000259" key="7">
    <source>
        <dbReference type="Pfam" id="PF04349"/>
    </source>
</evidence>
<comment type="subcellular location">
    <subcellularLocation>
        <location evidence="1">Periplasm</location>
    </subcellularLocation>
</comment>
<dbReference type="GO" id="GO:0030288">
    <property type="term" value="C:outer membrane-bounded periplasmic space"/>
    <property type="evidence" value="ECO:0007669"/>
    <property type="project" value="TreeGrafter"/>
</dbReference>
<reference evidence="8 9" key="1">
    <citation type="submission" date="2019-07" db="EMBL/GenBank/DDBJ databases">
        <title>Description of 53C-WASEF.</title>
        <authorList>
            <person name="Pitt A."/>
            <person name="Hahn M.W."/>
        </authorList>
    </citation>
    <scope>NUCLEOTIDE SEQUENCE [LARGE SCALE GENOMIC DNA]</scope>
    <source>
        <strain evidence="8 9">53C-WASEF</strain>
    </source>
</reference>
<dbReference type="SUPFAM" id="SSF81296">
    <property type="entry name" value="E set domains"/>
    <property type="match status" value="1"/>
</dbReference>
<dbReference type="PANTHER" id="PTHR30504:SF4">
    <property type="entry name" value="GLUCANS BIOSYNTHESIS PROTEIN G"/>
    <property type="match status" value="1"/>
</dbReference>
<dbReference type="GO" id="GO:0051274">
    <property type="term" value="P:beta-glucan biosynthetic process"/>
    <property type="evidence" value="ECO:0007669"/>
    <property type="project" value="TreeGrafter"/>
</dbReference>
<protein>
    <recommendedName>
        <fullName evidence="4">Glucans biosynthesis protein G</fullName>
    </recommendedName>
</protein>
<dbReference type="InterPro" id="IPR007444">
    <property type="entry name" value="Glucan_biosyn_MdoG_C"/>
</dbReference>
<comment type="pathway">
    <text evidence="2">Glycan metabolism; osmoregulated periplasmic glucan (OPG) biosynthesis.</text>
</comment>
<dbReference type="Pfam" id="PF04349">
    <property type="entry name" value="MdoG"/>
    <property type="match status" value="1"/>
</dbReference>
<dbReference type="InterPro" id="IPR011013">
    <property type="entry name" value="Gal_mutarotase_sf_dom"/>
</dbReference>
<name>A0A556QSU9_9BACT</name>
<dbReference type="InterPro" id="IPR014438">
    <property type="entry name" value="Glucan_biosyn_MdoG/MdoD"/>
</dbReference>
<evidence type="ECO:0000313" key="8">
    <source>
        <dbReference type="EMBL" id="TSJ79711.1"/>
    </source>
</evidence>
<gene>
    <name evidence="8" type="ORF">FPL22_03400</name>
</gene>
<dbReference type="InterPro" id="IPR013783">
    <property type="entry name" value="Ig-like_fold"/>
</dbReference>
<dbReference type="Proteomes" id="UP000315648">
    <property type="component" value="Unassembled WGS sequence"/>
</dbReference>
<dbReference type="InterPro" id="IPR014756">
    <property type="entry name" value="Ig_E-set"/>
</dbReference>
<evidence type="ECO:0000256" key="3">
    <source>
        <dbReference type="ARBA" id="ARBA00009284"/>
    </source>
</evidence>
<dbReference type="Gene3D" id="2.60.40.10">
    <property type="entry name" value="Immunoglobulins"/>
    <property type="match status" value="1"/>
</dbReference>
<keyword evidence="6" id="KW-0574">Periplasm</keyword>
<comment type="caution">
    <text evidence="8">The sequence shown here is derived from an EMBL/GenBank/DDBJ whole genome shotgun (WGS) entry which is preliminary data.</text>
</comment>
<dbReference type="UniPathway" id="UPA00637"/>
<dbReference type="FunFam" id="2.70.98.10:FF:000001">
    <property type="entry name" value="Glucans biosynthesis protein G"/>
    <property type="match status" value="1"/>
</dbReference>
<keyword evidence="5" id="KW-0732">Signal</keyword>
<dbReference type="InterPro" id="IPR014718">
    <property type="entry name" value="GH-type_carb-bd"/>
</dbReference>
<sequence>MCSSISRASDVPFDFEVLQYRAKTLATKPYAERPNRVPESLRKLNYDQYRDLRFNPDSAWWRRDRLPFQLQFFHPGFIYNRTVQLSEVNDGKTELIRYDKDLFNFGANRGIGSIPSDMGFTGFRVHYPLNSPEYYDELAVFQGASYFRALGQGMRYGLSARGLALNTAEQGGEEFPVFEEFWVERPGDKAKQIVIYALMDSPSVTGAFRFIITPGPSTVMEVKTAIYRRKDVAVFGVAPLTSMFWFGETTSNSYEDLRPEVHDSDGLLVQRGNGEWLWRPLSNPKSVRVASFSDENPKGFGLVQRDRKFESYQDLEAHYHERPSVWVEPVGAWGAGDVRLVELPTPDETQDNIVAFWVPKKLPSLEDPVKLEYKLHWFVEGKGGRTPPAGYAMATRIGRSATHEPELVRFWIDFTGPYLSNQPFGPTITPNISVGAGAKLVNQSIEKNPYNGSWRVAFAIKPDGKGTPVELRCFLQKPPHILTETWSYLWNP</sequence>
<comment type="similarity">
    <text evidence="3">Belongs to the OpgD/OpgG family.</text>
</comment>
<evidence type="ECO:0000256" key="2">
    <source>
        <dbReference type="ARBA" id="ARBA00005001"/>
    </source>
</evidence>
<evidence type="ECO:0000256" key="5">
    <source>
        <dbReference type="ARBA" id="ARBA00022729"/>
    </source>
</evidence>
<dbReference type="OrthoDB" id="335750at2"/>
<evidence type="ECO:0000256" key="4">
    <source>
        <dbReference type="ARBA" id="ARBA00015376"/>
    </source>
</evidence>
<proteinExistence type="inferred from homology"/>
<organism evidence="8 9">
    <name type="scientific">Rariglobus hedericola</name>
    <dbReference type="NCBI Taxonomy" id="2597822"/>
    <lineage>
        <taxon>Bacteria</taxon>
        <taxon>Pseudomonadati</taxon>
        <taxon>Verrucomicrobiota</taxon>
        <taxon>Opitutia</taxon>
        <taxon>Opitutales</taxon>
        <taxon>Opitutaceae</taxon>
        <taxon>Rariglobus</taxon>
    </lineage>
</organism>
<dbReference type="EMBL" id="VMBG01000001">
    <property type="protein sequence ID" value="TSJ79711.1"/>
    <property type="molecule type" value="Genomic_DNA"/>
</dbReference>